<feature type="compositionally biased region" description="Basic and acidic residues" evidence="1">
    <location>
        <begin position="282"/>
        <end position="295"/>
    </location>
</feature>
<feature type="compositionally biased region" description="Acidic residues" evidence="1">
    <location>
        <begin position="368"/>
        <end position="386"/>
    </location>
</feature>
<proteinExistence type="predicted"/>
<evidence type="ECO:0000256" key="1">
    <source>
        <dbReference type="SAM" id="MobiDB-lite"/>
    </source>
</evidence>
<dbReference type="PANTHER" id="PTHR33116:SF86">
    <property type="entry name" value="REVERSE TRANSCRIPTASE DOMAIN-CONTAINING PROTEIN"/>
    <property type="match status" value="1"/>
</dbReference>
<protein>
    <recommendedName>
        <fullName evidence="4">RNase H type-1 domain-containing protein</fullName>
    </recommendedName>
</protein>
<accession>A0A803PJZ9</accession>
<dbReference type="Proteomes" id="UP000596661">
    <property type="component" value="Chromosome 5"/>
</dbReference>
<feature type="compositionally biased region" description="Basic and acidic residues" evidence="1">
    <location>
        <begin position="390"/>
        <end position="405"/>
    </location>
</feature>
<reference evidence="2" key="2">
    <citation type="submission" date="2021-03" db="UniProtKB">
        <authorList>
            <consortium name="EnsemblPlants"/>
        </authorList>
    </citation>
    <scope>IDENTIFICATION</scope>
</reference>
<feature type="region of interest" description="Disordered" evidence="1">
    <location>
        <begin position="274"/>
        <end position="304"/>
    </location>
</feature>
<evidence type="ECO:0008006" key="4">
    <source>
        <dbReference type="Google" id="ProtNLM"/>
    </source>
</evidence>
<organism evidence="2 3">
    <name type="scientific">Cannabis sativa</name>
    <name type="common">Hemp</name>
    <name type="synonym">Marijuana</name>
    <dbReference type="NCBI Taxonomy" id="3483"/>
    <lineage>
        <taxon>Eukaryota</taxon>
        <taxon>Viridiplantae</taxon>
        <taxon>Streptophyta</taxon>
        <taxon>Embryophyta</taxon>
        <taxon>Tracheophyta</taxon>
        <taxon>Spermatophyta</taxon>
        <taxon>Magnoliopsida</taxon>
        <taxon>eudicotyledons</taxon>
        <taxon>Gunneridae</taxon>
        <taxon>Pentapetalae</taxon>
        <taxon>rosids</taxon>
        <taxon>fabids</taxon>
        <taxon>Rosales</taxon>
        <taxon>Cannabaceae</taxon>
        <taxon>Cannabis</taxon>
    </lineage>
</organism>
<keyword evidence="3" id="KW-1185">Reference proteome</keyword>
<feature type="region of interest" description="Disordered" evidence="1">
    <location>
        <begin position="348"/>
        <end position="414"/>
    </location>
</feature>
<dbReference type="EnsemblPlants" id="evm.model.05.1096">
    <property type="protein sequence ID" value="cds.evm.model.05.1096"/>
    <property type="gene ID" value="evm.TU.05.1096"/>
</dbReference>
<dbReference type="Gramene" id="evm.model.05.1096">
    <property type="protein sequence ID" value="cds.evm.model.05.1096"/>
    <property type="gene ID" value="evm.TU.05.1096"/>
</dbReference>
<dbReference type="AlphaFoldDB" id="A0A803PJZ9"/>
<evidence type="ECO:0000313" key="2">
    <source>
        <dbReference type="EnsemblPlants" id="cds.evm.model.05.1096"/>
    </source>
</evidence>
<sequence length="587" mass="66045">MMACFWWGGTEHSRKIHWKKWSSISLSKFHGGLGFRSMKAFNQAMLAKQAWRLLQAPSSLVATILKARYFPHTTFLDASKGRRPSLVWISISWGKELPMSGLRKSIGDGTTTSIYNDAWIPSYGKINYLKYLSDGSSKVSDLITSSHHWDAMRIETIFPTDISQAIKSIPLIPIPYPDTFYWPYTSHGHYIVNSSYHKAHNLNYKDDPTPSNTMINQNWFAKNIKSLMSFLPNATFRHITRWANEDAHRLAKKSKSQAQKLTYNLSSPPIIASPIATPTPRLGDHDEFHSSDHTLSKSSSSNGVPNAEIAIIPLSMVSSRTRSRVSTPKKPEVVELREVFKEKKVVSSYSKAKSLKGHPPSISSSNSEPEEEIEDVEQESEDESNSSEELVPKEKPSADDSRSESEVPEDDLVSAEPVVVPVAVPKNDKGKRLMVSPSPILLQKKKRPSGIEPTEVQFDCQKVFGFLTNDNDVELSNTMHMSQLTYHLAVLMMFALSNWLSYSNLVNVSNELAFFLYKVSTSAKINLADIILEQISSLQKGKKPRLNLIFPHLVYKILSYQNELILENESIEMSAVGPTFKVPEKPL</sequence>
<name>A0A803PJZ9_CANSA</name>
<dbReference type="EMBL" id="UZAU01000492">
    <property type="status" value="NOT_ANNOTATED_CDS"/>
    <property type="molecule type" value="Genomic_DNA"/>
</dbReference>
<reference evidence="2" key="1">
    <citation type="submission" date="2018-11" db="EMBL/GenBank/DDBJ databases">
        <authorList>
            <person name="Grassa J C."/>
        </authorList>
    </citation>
    <scope>NUCLEOTIDE SEQUENCE [LARGE SCALE GENOMIC DNA]</scope>
</reference>
<dbReference type="PANTHER" id="PTHR33116">
    <property type="entry name" value="REVERSE TRANSCRIPTASE ZINC-BINDING DOMAIN-CONTAINING PROTEIN-RELATED-RELATED"/>
    <property type="match status" value="1"/>
</dbReference>
<evidence type="ECO:0000313" key="3">
    <source>
        <dbReference type="Proteomes" id="UP000596661"/>
    </source>
</evidence>